<dbReference type="EMBL" id="JAGGKC010000016">
    <property type="protein sequence ID" value="MBP1919518.1"/>
    <property type="molecule type" value="Genomic_DNA"/>
</dbReference>
<protein>
    <recommendedName>
        <fullName evidence="1">[Ribosomal protein bS18]-alanine N-acetyltransferase</fullName>
        <ecNumber evidence="1">2.3.1.266</ecNumber>
    </recommendedName>
</protein>
<dbReference type="CDD" id="cd04301">
    <property type="entry name" value="NAT_SF"/>
    <property type="match status" value="1"/>
</dbReference>
<evidence type="ECO:0000259" key="2">
    <source>
        <dbReference type="PROSITE" id="PS51186"/>
    </source>
</evidence>
<organism evidence="3 4">
    <name type="scientific">Youngiibacter multivorans</name>
    <dbReference type="NCBI Taxonomy" id="937251"/>
    <lineage>
        <taxon>Bacteria</taxon>
        <taxon>Bacillati</taxon>
        <taxon>Bacillota</taxon>
        <taxon>Clostridia</taxon>
        <taxon>Eubacteriales</taxon>
        <taxon>Clostridiaceae</taxon>
        <taxon>Youngiibacter</taxon>
    </lineage>
</organism>
<reference evidence="3 4" key="1">
    <citation type="submission" date="2021-03" db="EMBL/GenBank/DDBJ databases">
        <title>Genomic Encyclopedia of Type Strains, Phase IV (KMG-IV): sequencing the most valuable type-strain genomes for metagenomic binning, comparative biology and taxonomic classification.</title>
        <authorList>
            <person name="Goeker M."/>
        </authorList>
    </citation>
    <scope>NUCLEOTIDE SEQUENCE [LARGE SCALE GENOMIC DNA]</scope>
    <source>
        <strain evidence="3 4">DSM 6139</strain>
    </source>
</reference>
<feature type="domain" description="N-acetyltransferase" evidence="2">
    <location>
        <begin position="4"/>
        <end position="147"/>
    </location>
</feature>
<dbReference type="Gene3D" id="3.40.630.30">
    <property type="match status" value="1"/>
</dbReference>
<dbReference type="PROSITE" id="PS51186">
    <property type="entry name" value="GNAT"/>
    <property type="match status" value="1"/>
</dbReference>
<comment type="similarity">
    <text evidence="1">Belongs to the acetyltransferase family. RimI subfamily.</text>
</comment>
<dbReference type="EC" id="2.3.1.266" evidence="1"/>
<evidence type="ECO:0000256" key="1">
    <source>
        <dbReference type="RuleBase" id="RU363094"/>
    </source>
</evidence>
<dbReference type="RefSeq" id="WP_209459720.1">
    <property type="nucleotide sequence ID" value="NZ_JAGGKC010000016.1"/>
</dbReference>
<dbReference type="PANTHER" id="PTHR47542:SF2">
    <property type="entry name" value="ACYL-COA N-ACYLTRANSFERASES (NAT) SUPERFAMILY PROTEIN"/>
    <property type="match status" value="1"/>
</dbReference>
<keyword evidence="3" id="KW-0012">Acyltransferase</keyword>
<dbReference type="InterPro" id="IPR006464">
    <property type="entry name" value="AcTrfase_RimI/Ard1"/>
</dbReference>
<proteinExistence type="inferred from homology"/>
<accession>A0ABS4G4N2</accession>
<dbReference type="SUPFAM" id="SSF55729">
    <property type="entry name" value="Acyl-CoA N-acyltransferases (Nat)"/>
    <property type="match status" value="1"/>
</dbReference>
<keyword evidence="4" id="KW-1185">Reference proteome</keyword>
<comment type="subcellular location">
    <subcellularLocation>
        <location evidence="1">Cytoplasm</location>
    </subcellularLocation>
</comment>
<evidence type="ECO:0000313" key="4">
    <source>
        <dbReference type="Proteomes" id="UP001519271"/>
    </source>
</evidence>
<comment type="caution">
    <text evidence="3">The sequence shown here is derived from an EMBL/GenBank/DDBJ whole genome shotgun (WGS) entry which is preliminary data.</text>
</comment>
<sequence length="149" mass="16883">MDDVEIAVMTPTHIGDVHAISLSSFPVSWSREDLLKEVYSDNSLNLVALENGKVLGYINIWYVYDEADVINVAVREESRKRGIGRKLMLEAIVRLKDKGITDLYLEVRVSNLPAQRLYASLGFSTIGIRRKYYSNGEDAYNMHLEISGK</sequence>
<dbReference type="Pfam" id="PF00583">
    <property type="entry name" value="Acetyltransf_1"/>
    <property type="match status" value="1"/>
</dbReference>
<name>A0ABS4G4N2_9CLOT</name>
<dbReference type="PANTHER" id="PTHR47542">
    <property type="entry name" value="ACYL-COA N-ACYLTRANSFERASES (NAT) SUPERFAMILY PROTEIN"/>
    <property type="match status" value="1"/>
</dbReference>
<dbReference type="Proteomes" id="UP001519271">
    <property type="component" value="Unassembled WGS sequence"/>
</dbReference>
<dbReference type="InterPro" id="IPR000182">
    <property type="entry name" value="GNAT_dom"/>
</dbReference>
<gene>
    <name evidence="3" type="ORF">J2Z34_002007</name>
</gene>
<comment type="catalytic activity">
    <reaction evidence="1">
        <text>N-terminal L-alanyl-[ribosomal protein bS18] + acetyl-CoA = N-terminal N(alpha)-acetyl-L-alanyl-[ribosomal protein bS18] + CoA + H(+)</text>
        <dbReference type="Rhea" id="RHEA:43756"/>
        <dbReference type="Rhea" id="RHEA-COMP:10676"/>
        <dbReference type="Rhea" id="RHEA-COMP:10677"/>
        <dbReference type="ChEBI" id="CHEBI:15378"/>
        <dbReference type="ChEBI" id="CHEBI:57287"/>
        <dbReference type="ChEBI" id="CHEBI:57288"/>
        <dbReference type="ChEBI" id="CHEBI:64718"/>
        <dbReference type="ChEBI" id="CHEBI:83683"/>
        <dbReference type="EC" id="2.3.1.266"/>
    </reaction>
</comment>
<dbReference type="NCBIfam" id="TIGR01575">
    <property type="entry name" value="rimI"/>
    <property type="match status" value="1"/>
</dbReference>
<evidence type="ECO:0000313" key="3">
    <source>
        <dbReference type="EMBL" id="MBP1919518.1"/>
    </source>
</evidence>
<keyword evidence="1" id="KW-0963">Cytoplasm</keyword>
<comment type="function">
    <text evidence="1">Acetylates the N-terminal alanine of ribosomal protein bS18.</text>
</comment>
<keyword evidence="3" id="KW-0808">Transferase</keyword>
<dbReference type="InterPro" id="IPR016181">
    <property type="entry name" value="Acyl_CoA_acyltransferase"/>
</dbReference>
<dbReference type="GO" id="GO:0008999">
    <property type="term" value="F:protein-N-terminal-alanine acetyltransferase activity"/>
    <property type="evidence" value="ECO:0007669"/>
    <property type="project" value="UniProtKB-EC"/>
</dbReference>